<accession>A0ABV0ATB4</accession>
<keyword evidence="3" id="KW-1185">Reference proteome</keyword>
<evidence type="ECO:0000313" key="2">
    <source>
        <dbReference type="EMBL" id="MEN3537536.1"/>
    </source>
</evidence>
<dbReference type="Gene3D" id="1.20.5.320">
    <property type="entry name" value="6-Phosphogluconate Dehydrogenase, domain 3"/>
    <property type="match status" value="1"/>
</dbReference>
<dbReference type="PANTHER" id="PTHR24637:SF421">
    <property type="entry name" value="CUTICLE COLLAGEN DPY-2"/>
    <property type="match status" value="1"/>
</dbReference>
<feature type="compositionally biased region" description="Low complexity" evidence="1">
    <location>
        <begin position="100"/>
        <end position="124"/>
    </location>
</feature>
<dbReference type="PANTHER" id="PTHR24637">
    <property type="entry name" value="COLLAGEN"/>
    <property type="match status" value="1"/>
</dbReference>
<dbReference type="InterPro" id="IPR008160">
    <property type="entry name" value="Collagen"/>
</dbReference>
<dbReference type="Pfam" id="PF01391">
    <property type="entry name" value="Collagen"/>
    <property type="match status" value="1"/>
</dbReference>
<feature type="region of interest" description="Disordered" evidence="1">
    <location>
        <begin position="87"/>
        <end position="140"/>
    </location>
</feature>
<evidence type="ECO:0008006" key="4">
    <source>
        <dbReference type="Google" id="ProtNLM"/>
    </source>
</evidence>
<gene>
    <name evidence="2" type="ORF">AAH991_20660</name>
</gene>
<reference evidence="2 3" key="1">
    <citation type="submission" date="2024-05" db="EMBL/GenBank/DDBJ databases">
        <title>Microbispora sp.ZYX-F-249.</title>
        <authorList>
            <person name="Xie H."/>
        </authorList>
    </citation>
    <scope>NUCLEOTIDE SEQUENCE [LARGE SCALE GENOMIC DNA]</scope>
    <source>
        <strain evidence="2 3">ZYX-F-249</strain>
    </source>
</reference>
<dbReference type="EMBL" id="JBDJAW010000016">
    <property type="protein sequence ID" value="MEN3537536.1"/>
    <property type="molecule type" value="Genomic_DNA"/>
</dbReference>
<sequence length="274" mass="27925">MRTGRAGRGTWMAVGAAAGLLVGGGGVAVATTAATSSIVACVGPDGVMRMPQALEESVQGRTEGAQAAAPVPAGTCPVEYRTVSWNVAGPQGPAGPAGPAGPQGLSGPAGPQGPKGETGPQGPQGEKGEKGEPGATYGRTRYVRQAVDRQDDARMEVVRVAELPAGDYIIQTRVDVNPWSSSGPGTSGYYALCDLNTPTGVVSVRSEQDQARWPRIEFFATAKLSAPGPMILSCRSANVEYVGYDGTLMVTRVPEVVVSPAVSPAASPTGHPSR</sequence>
<proteinExistence type="predicted"/>
<organism evidence="2 3">
    <name type="scientific">Microbispora maris</name>
    <dbReference type="NCBI Taxonomy" id="3144104"/>
    <lineage>
        <taxon>Bacteria</taxon>
        <taxon>Bacillati</taxon>
        <taxon>Actinomycetota</taxon>
        <taxon>Actinomycetes</taxon>
        <taxon>Streptosporangiales</taxon>
        <taxon>Streptosporangiaceae</taxon>
        <taxon>Microbispora</taxon>
    </lineage>
</organism>
<name>A0ABV0ATB4_9ACTN</name>
<evidence type="ECO:0000256" key="1">
    <source>
        <dbReference type="SAM" id="MobiDB-lite"/>
    </source>
</evidence>
<evidence type="ECO:0000313" key="3">
    <source>
        <dbReference type="Proteomes" id="UP001447516"/>
    </source>
</evidence>
<protein>
    <recommendedName>
        <fullName evidence="4">Collagen-like protein</fullName>
    </recommendedName>
</protein>
<dbReference type="RefSeq" id="WP_346227495.1">
    <property type="nucleotide sequence ID" value="NZ_JBDJAW010000016.1"/>
</dbReference>
<comment type="caution">
    <text evidence="2">The sequence shown here is derived from an EMBL/GenBank/DDBJ whole genome shotgun (WGS) entry which is preliminary data.</text>
</comment>
<dbReference type="Proteomes" id="UP001447516">
    <property type="component" value="Unassembled WGS sequence"/>
</dbReference>